<dbReference type="InterPro" id="IPR006311">
    <property type="entry name" value="TAT_signal"/>
</dbReference>
<dbReference type="AlphaFoldDB" id="A0A0D4ZYV6"/>
<organism evidence="1">
    <name type="scientific">Sphingomonas sp. NS2</name>
    <dbReference type="NCBI Taxonomy" id="908605"/>
    <lineage>
        <taxon>Bacteria</taxon>
        <taxon>Pseudomonadati</taxon>
        <taxon>Pseudomonadota</taxon>
        <taxon>Alphaproteobacteria</taxon>
        <taxon>Sphingomonadales</taxon>
        <taxon>Sphingomonadaceae</taxon>
        <taxon>Sphingomonas</taxon>
    </lineage>
</organism>
<gene>
    <name evidence="1" type="ORF">plasmid201_146</name>
</gene>
<accession>A0A0D4ZYV6</accession>
<proteinExistence type="predicted"/>
<name>A0A0D4ZYV6_9SPHN</name>
<sequence>MGKTAPVTSRRALLRALTATPIAVSTAIASPWDEALAALHQHYDDEPTSPLRSRAGRKLSRVRYHRAESFLPDRHPRLDQDWPQFLYRAGIAAQLGLSSHLLDIGFPDPWCARHIRLHVAKSLTYANATGLGHDCPDMARLAVVLDPYWKWNQPRLFGEPEPDDGGFTVEQVRPLLRALLDRVHEVTGHPRPPGWRRGQKEGRS</sequence>
<keyword evidence="1" id="KW-0614">Plasmid</keyword>
<geneLocation type="plasmid" evidence="1">
    <name>201</name>
</geneLocation>
<dbReference type="EMBL" id="KM017070">
    <property type="protein sequence ID" value="AJW29334.1"/>
    <property type="molecule type" value="Genomic_DNA"/>
</dbReference>
<evidence type="ECO:0000313" key="1">
    <source>
        <dbReference type="EMBL" id="AJW29334.1"/>
    </source>
</evidence>
<protein>
    <submittedName>
        <fullName evidence="1">Uncharacterized protein</fullName>
    </submittedName>
</protein>
<reference evidence="1" key="1">
    <citation type="submission" date="2014-06" db="EMBL/GenBank/DDBJ databases">
        <title>Molecular and ecological studies on carbamate pesticide degrading bacteria isolated from agricultural soils.</title>
        <authorList>
            <person name="Kim D.-U."/>
            <person name="Ka J.-O."/>
        </authorList>
    </citation>
    <scope>NUCLEOTIDE SEQUENCE</scope>
    <source>
        <strain evidence="1">NS2</strain>
        <plasmid evidence="1">201</plasmid>
    </source>
</reference>
<dbReference type="PROSITE" id="PS51318">
    <property type="entry name" value="TAT"/>
    <property type="match status" value="1"/>
</dbReference>